<dbReference type="GO" id="GO:0004523">
    <property type="term" value="F:RNA-DNA hybrid ribonuclease activity"/>
    <property type="evidence" value="ECO:0007669"/>
    <property type="project" value="InterPro"/>
</dbReference>
<accession>A0A061E4N1</accession>
<organism evidence="2 3">
    <name type="scientific">Theobroma cacao</name>
    <name type="common">Cacao</name>
    <name type="synonym">Cocoa</name>
    <dbReference type="NCBI Taxonomy" id="3641"/>
    <lineage>
        <taxon>Eukaryota</taxon>
        <taxon>Viridiplantae</taxon>
        <taxon>Streptophyta</taxon>
        <taxon>Embryophyta</taxon>
        <taxon>Tracheophyta</taxon>
        <taxon>Spermatophyta</taxon>
        <taxon>Magnoliopsida</taxon>
        <taxon>eudicotyledons</taxon>
        <taxon>Gunneridae</taxon>
        <taxon>Pentapetalae</taxon>
        <taxon>rosids</taxon>
        <taxon>malvids</taxon>
        <taxon>Malvales</taxon>
        <taxon>Malvaceae</taxon>
        <taxon>Byttnerioideae</taxon>
        <taxon>Theobroma</taxon>
    </lineage>
</organism>
<dbReference type="PANTHER" id="PTHR33033:SF121">
    <property type="entry name" value="POLYNUCLEOTIDYL TRANSFERASE, RIBONUCLEASE H-LIKE SUPERFAMILY PROTEIN"/>
    <property type="match status" value="1"/>
</dbReference>
<dbReference type="EMBL" id="CM001880">
    <property type="protein sequence ID" value="EOX99582.1"/>
    <property type="molecule type" value="Genomic_DNA"/>
</dbReference>
<dbReference type="HOGENOM" id="CLU_837847_0_0_1"/>
<name>A0A061E4N1_THECC</name>
<dbReference type="InterPro" id="IPR044730">
    <property type="entry name" value="RNase_H-like_dom_plant"/>
</dbReference>
<dbReference type="InterPro" id="IPR036397">
    <property type="entry name" value="RNaseH_sf"/>
</dbReference>
<reference evidence="2 3" key="1">
    <citation type="journal article" date="2013" name="Genome Biol.">
        <title>The genome sequence of the most widely cultivated cacao type and its use to identify candidate genes regulating pod color.</title>
        <authorList>
            <person name="Motamayor J.C."/>
            <person name="Mockaitis K."/>
            <person name="Schmutz J."/>
            <person name="Haiminen N."/>
            <person name="Iii D.L."/>
            <person name="Cornejo O."/>
            <person name="Findley S.D."/>
            <person name="Zheng P."/>
            <person name="Utro F."/>
            <person name="Royaert S."/>
            <person name="Saski C."/>
            <person name="Jenkins J."/>
            <person name="Podicheti R."/>
            <person name="Zhao M."/>
            <person name="Scheffler B.E."/>
            <person name="Stack J.C."/>
            <person name="Feltus F.A."/>
            <person name="Mustiga G.M."/>
            <person name="Amores F."/>
            <person name="Phillips W."/>
            <person name="Marelli J.P."/>
            <person name="May G.D."/>
            <person name="Shapiro H."/>
            <person name="Ma J."/>
            <person name="Bustamante C.D."/>
            <person name="Schnell R.J."/>
            <person name="Main D."/>
            <person name="Gilbert D."/>
            <person name="Parida L."/>
            <person name="Kuhn D.N."/>
        </authorList>
    </citation>
    <scope>NUCLEOTIDE SEQUENCE [LARGE SCALE GENOMIC DNA]</scope>
    <source>
        <strain evidence="3">cv. Matina 1-6</strain>
    </source>
</reference>
<dbReference type="InterPro" id="IPR002156">
    <property type="entry name" value="RNaseH_domain"/>
</dbReference>
<keyword evidence="3" id="KW-1185">Reference proteome</keyword>
<dbReference type="Proteomes" id="UP000026915">
    <property type="component" value="Chromosome 2"/>
</dbReference>
<feature type="domain" description="RNase H type-1" evidence="1">
    <location>
        <begin position="196"/>
        <end position="319"/>
    </location>
</feature>
<dbReference type="SUPFAM" id="SSF53098">
    <property type="entry name" value="Ribonuclease H-like"/>
    <property type="match status" value="1"/>
</dbReference>
<dbReference type="InParanoid" id="A0A061E4N1"/>
<protein>
    <recommendedName>
        <fullName evidence="1">RNase H type-1 domain-containing protein</fullName>
    </recommendedName>
</protein>
<dbReference type="GO" id="GO:0003676">
    <property type="term" value="F:nucleic acid binding"/>
    <property type="evidence" value="ECO:0007669"/>
    <property type="project" value="InterPro"/>
</dbReference>
<dbReference type="Gene3D" id="3.30.420.10">
    <property type="entry name" value="Ribonuclease H-like superfamily/Ribonuclease H"/>
    <property type="match status" value="1"/>
</dbReference>
<evidence type="ECO:0000313" key="3">
    <source>
        <dbReference type="Proteomes" id="UP000026915"/>
    </source>
</evidence>
<dbReference type="CDD" id="cd06222">
    <property type="entry name" value="RNase_H_like"/>
    <property type="match status" value="1"/>
</dbReference>
<dbReference type="PANTHER" id="PTHR33033">
    <property type="entry name" value="POLYNUCLEOTIDYL TRANSFERASE, RIBONUCLEASE H-LIKE SUPERFAMILY PROTEIN-RELATED"/>
    <property type="match status" value="1"/>
</dbReference>
<sequence>MVIEALSVLLNKAVAMGLCNGLKINFRKSRLYGIKNDDAVESWANRISCLVGIGYLIENGTRINIWDDEWIKDIILRTAFPRIFALVIKNLVKFLSLDTGTIRGWQWKVELRRRLFDWEKDAWAYFKECHDHIRLDWEINDKIRVAWWAKSKWPNENAAIIDLVNYPSLTRVAVLLKPPKPVARWECPPVGSFKFNTDGVTRGCLSNLGIGGIVRDEKGVVKVVFSKKAGWGDTNLAEVLLIREAMVIFAASSWVSRGGIIKGFNSKNAVTWVEKPDSSPWKLKQLILQIKALKEKVGGWQIRHIPRSGNEKADYYPKMGVDRTNDLLCVYP</sequence>
<evidence type="ECO:0000313" key="2">
    <source>
        <dbReference type="EMBL" id="EOX99582.1"/>
    </source>
</evidence>
<proteinExistence type="predicted"/>
<evidence type="ECO:0000259" key="1">
    <source>
        <dbReference type="Pfam" id="PF13456"/>
    </source>
</evidence>
<dbReference type="Gramene" id="EOX99582">
    <property type="protein sequence ID" value="EOX99582"/>
    <property type="gene ID" value="TCM_008293"/>
</dbReference>
<dbReference type="InterPro" id="IPR012337">
    <property type="entry name" value="RNaseH-like_sf"/>
</dbReference>
<dbReference type="AlphaFoldDB" id="A0A061E4N1"/>
<dbReference type="Pfam" id="PF13456">
    <property type="entry name" value="RVT_3"/>
    <property type="match status" value="1"/>
</dbReference>
<gene>
    <name evidence="2" type="ORF">TCM_008293</name>
</gene>